<keyword evidence="5" id="KW-1185">Reference proteome</keyword>
<dbReference type="RefSeq" id="WP_245123146.1">
    <property type="nucleotide sequence ID" value="NZ_CP095061.1"/>
</dbReference>
<dbReference type="EMBL" id="CP095061">
    <property type="protein sequence ID" value="UOQ67507.1"/>
    <property type="molecule type" value="Genomic_DNA"/>
</dbReference>
<keyword evidence="3" id="KW-0472">Membrane</keyword>
<dbReference type="InterPro" id="IPR045755">
    <property type="entry name" value="FtsL-like"/>
</dbReference>
<keyword evidence="1" id="KW-0175">Coiled coil</keyword>
<accession>A0ABY4G9R9</accession>
<keyword evidence="3" id="KW-0812">Transmembrane</keyword>
<evidence type="ECO:0000256" key="2">
    <source>
        <dbReference type="SAM" id="MobiDB-lite"/>
    </source>
</evidence>
<sequence>MATNTIKPVAKQPRTNAPRAVVPEFVAAPEPVVMPTPEPEFKKPQPEPKAPRPTRPVGPRSSWSVFTLLERVTRMDGLFREGLPVRYLPHVLFVMFLILVYIGNTHYATRMNRAIQKLKLETEDLRADYTTLKSDYMEASKQSEVARKVAAYGLIESSSPPFRIEVPSGRLDEASLDLVPILTADSLAARALRDSLRHAVPVAPIDSLNIEVGAPPVPIGTDATGEPATDQPAASQPANSPRRNERKR</sequence>
<dbReference type="Proteomes" id="UP000830401">
    <property type="component" value="Chromosome"/>
</dbReference>
<evidence type="ECO:0008006" key="6">
    <source>
        <dbReference type="Google" id="ProtNLM"/>
    </source>
</evidence>
<feature type="compositionally biased region" description="Polar residues" evidence="2">
    <location>
        <begin position="232"/>
        <end position="241"/>
    </location>
</feature>
<protein>
    <recommendedName>
        <fullName evidence="6">Cell division protein FtsL</fullName>
    </recommendedName>
</protein>
<keyword evidence="3" id="KW-1133">Transmembrane helix</keyword>
<proteinExistence type="predicted"/>
<feature type="compositionally biased region" description="Basic and acidic residues" evidence="2">
    <location>
        <begin position="39"/>
        <end position="50"/>
    </location>
</feature>
<feature type="coiled-coil region" evidence="1">
    <location>
        <begin position="108"/>
        <end position="135"/>
    </location>
</feature>
<gene>
    <name evidence="4" type="ORF">MUN86_06410</name>
</gene>
<evidence type="ECO:0000313" key="5">
    <source>
        <dbReference type="Proteomes" id="UP000830401"/>
    </source>
</evidence>
<organism evidence="4 5">
    <name type="scientific">Hymenobacter volaticus</name>
    <dbReference type="NCBI Taxonomy" id="2932254"/>
    <lineage>
        <taxon>Bacteria</taxon>
        <taxon>Pseudomonadati</taxon>
        <taxon>Bacteroidota</taxon>
        <taxon>Cytophagia</taxon>
        <taxon>Cytophagales</taxon>
        <taxon>Hymenobacteraceae</taxon>
        <taxon>Hymenobacter</taxon>
    </lineage>
</organism>
<feature type="transmembrane region" description="Helical" evidence="3">
    <location>
        <begin position="87"/>
        <end position="109"/>
    </location>
</feature>
<reference evidence="4" key="1">
    <citation type="submission" date="2022-04" db="EMBL/GenBank/DDBJ databases">
        <title>Hymenobacter sp. isolated from the air.</title>
        <authorList>
            <person name="Won M."/>
            <person name="Lee C.-M."/>
            <person name="Woen H.-Y."/>
            <person name="Kwon S.-W."/>
        </authorList>
    </citation>
    <scope>NUCLEOTIDE SEQUENCE</scope>
    <source>
        <strain evidence="4">5420S-77</strain>
    </source>
</reference>
<evidence type="ECO:0000256" key="1">
    <source>
        <dbReference type="SAM" id="Coils"/>
    </source>
</evidence>
<evidence type="ECO:0000313" key="4">
    <source>
        <dbReference type="EMBL" id="UOQ67507.1"/>
    </source>
</evidence>
<feature type="region of interest" description="Disordered" evidence="2">
    <location>
        <begin position="213"/>
        <end position="248"/>
    </location>
</feature>
<dbReference type="Pfam" id="PF19579">
    <property type="entry name" value="FtsL_2"/>
    <property type="match status" value="1"/>
</dbReference>
<evidence type="ECO:0000256" key="3">
    <source>
        <dbReference type="SAM" id="Phobius"/>
    </source>
</evidence>
<name>A0ABY4G9R9_9BACT</name>
<feature type="region of interest" description="Disordered" evidence="2">
    <location>
        <begin position="32"/>
        <end position="59"/>
    </location>
</feature>